<dbReference type="Proteomes" id="UP001165190">
    <property type="component" value="Unassembled WGS sequence"/>
</dbReference>
<proteinExistence type="predicted"/>
<keyword evidence="2" id="KW-0547">Nucleotide-binding</keyword>
<sequence>MAGKKGSVAVIEYRLLEAATNGFQENNVLGEGGRGRVYKASFDDKFIAAVKKIDDIGVDAERKFENEVDWLV</sequence>
<organism evidence="4 5">
    <name type="scientific">Hibiscus trionum</name>
    <name type="common">Flower of an hour</name>
    <dbReference type="NCBI Taxonomy" id="183268"/>
    <lineage>
        <taxon>Eukaryota</taxon>
        <taxon>Viridiplantae</taxon>
        <taxon>Streptophyta</taxon>
        <taxon>Embryophyta</taxon>
        <taxon>Tracheophyta</taxon>
        <taxon>Spermatophyta</taxon>
        <taxon>Magnoliopsida</taxon>
        <taxon>eudicotyledons</taxon>
        <taxon>Gunneridae</taxon>
        <taxon>Pentapetalae</taxon>
        <taxon>rosids</taxon>
        <taxon>malvids</taxon>
        <taxon>Malvales</taxon>
        <taxon>Malvaceae</taxon>
        <taxon>Malvoideae</taxon>
        <taxon>Hibiscus</taxon>
    </lineage>
</organism>
<dbReference type="OrthoDB" id="1741356at2759"/>
<name>A0A9W7M3J0_HIBTR</name>
<dbReference type="GO" id="GO:0004674">
    <property type="term" value="F:protein serine/threonine kinase activity"/>
    <property type="evidence" value="ECO:0007669"/>
    <property type="project" value="UniProtKB-KW"/>
</dbReference>
<keyword evidence="1" id="KW-0808">Transferase</keyword>
<evidence type="ECO:0000256" key="1">
    <source>
        <dbReference type="ARBA" id="ARBA00022527"/>
    </source>
</evidence>
<dbReference type="PANTHER" id="PTHR47989:SF27">
    <property type="entry name" value="PROTEIN KINASE DOMAIN-CONTAINING PROTEIN"/>
    <property type="match status" value="1"/>
</dbReference>
<keyword evidence="3" id="KW-0067">ATP-binding</keyword>
<keyword evidence="1" id="KW-0418">Kinase</keyword>
<evidence type="ECO:0000313" key="5">
    <source>
        <dbReference type="Proteomes" id="UP001165190"/>
    </source>
</evidence>
<dbReference type="SUPFAM" id="SSF56112">
    <property type="entry name" value="Protein kinase-like (PK-like)"/>
    <property type="match status" value="1"/>
</dbReference>
<dbReference type="AlphaFoldDB" id="A0A9W7M3J0"/>
<keyword evidence="5" id="KW-1185">Reference proteome</keyword>
<comment type="caution">
    <text evidence="4">The sequence shown here is derived from an EMBL/GenBank/DDBJ whole genome shotgun (WGS) entry which is preliminary data.</text>
</comment>
<evidence type="ECO:0000256" key="3">
    <source>
        <dbReference type="ARBA" id="ARBA00022840"/>
    </source>
</evidence>
<reference evidence="4" key="1">
    <citation type="submission" date="2023-05" db="EMBL/GenBank/DDBJ databases">
        <title>Genome and transcriptome analyses reveal genes involved in the formation of fine ridges on petal epidermal cells in Hibiscus trionum.</title>
        <authorList>
            <person name="Koshimizu S."/>
            <person name="Masuda S."/>
            <person name="Ishii T."/>
            <person name="Shirasu K."/>
            <person name="Hoshino A."/>
            <person name="Arita M."/>
        </authorList>
    </citation>
    <scope>NUCLEOTIDE SEQUENCE</scope>
    <source>
        <strain evidence="4">Hamamatsu line</strain>
    </source>
</reference>
<dbReference type="EMBL" id="BSYR01000021">
    <property type="protein sequence ID" value="GMI86599.1"/>
    <property type="molecule type" value="Genomic_DNA"/>
</dbReference>
<accession>A0A9W7M3J0</accession>
<evidence type="ECO:0000256" key="2">
    <source>
        <dbReference type="ARBA" id="ARBA00022741"/>
    </source>
</evidence>
<dbReference type="InterPro" id="IPR011009">
    <property type="entry name" value="Kinase-like_dom_sf"/>
</dbReference>
<dbReference type="GO" id="GO:0005524">
    <property type="term" value="F:ATP binding"/>
    <property type="evidence" value="ECO:0007669"/>
    <property type="project" value="UniProtKB-KW"/>
</dbReference>
<dbReference type="PANTHER" id="PTHR47989">
    <property type="entry name" value="OS01G0750732 PROTEIN"/>
    <property type="match status" value="1"/>
</dbReference>
<protein>
    <recommendedName>
        <fullName evidence="6">Protein kinase domain-containing protein</fullName>
    </recommendedName>
</protein>
<gene>
    <name evidence="4" type="ORF">HRI_002329200</name>
</gene>
<keyword evidence="1" id="KW-0723">Serine/threonine-protein kinase</keyword>
<evidence type="ECO:0000313" key="4">
    <source>
        <dbReference type="EMBL" id="GMI86599.1"/>
    </source>
</evidence>
<dbReference type="Gene3D" id="3.30.200.20">
    <property type="entry name" value="Phosphorylase Kinase, domain 1"/>
    <property type="match status" value="1"/>
</dbReference>
<evidence type="ECO:0008006" key="6">
    <source>
        <dbReference type="Google" id="ProtNLM"/>
    </source>
</evidence>